<dbReference type="PANTHER" id="PTHR30097">
    <property type="entry name" value="CATION EFFLUX SYSTEM PROTEIN CUSB"/>
    <property type="match status" value="1"/>
</dbReference>
<feature type="transmembrane region" description="Helical" evidence="2">
    <location>
        <begin position="263"/>
        <end position="282"/>
    </location>
</feature>
<evidence type="ECO:0000256" key="1">
    <source>
        <dbReference type="ARBA" id="ARBA00022448"/>
    </source>
</evidence>
<comment type="caution">
    <text evidence="3">The sequence shown here is derived from an EMBL/GenBank/DDBJ whole genome shotgun (WGS) entry which is preliminary data.</text>
</comment>
<feature type="transmembrane region" description="Helical" evidence="2">
    <location>
        <begin position="393"/>
        <end position="418"/>
    </location>
</feature>
<accession>A0ABQ4RVN2</accession>
<dbReference type="InterPro" id="IPR051909">
    <property type="entry name" value="MFP_Cation_Efflux"/>
</dbReference>
<feature type="transmembrane region" description="Helical" evidence="2">
    <location>
        <begin position="190"/>
        <end position="211"/>
    </location>
</feature>
<keyword evidence="2" id="KW-1133">Transmembrane helix</keyword>
<evidence type="ECO:0000313" key="3">
    <source>
        <dbReference type="EMBL" id="GJD94846.1"/>
    </source>
</evidence>
<reference evidence="3" key="1">
    <citation type="journal article" date="2021" name="Front. Microbiol.">
        <title>Comprehensive Comparative Genomics and Phenotyping of Methylobacterium Species.</title>
        <authorList>
            <person name="Alessa O."/>
            <person name="Ogura Y."/>
            <person name="Fujitani Y."/>
            <person name="Takami H."/>
            <person name="Hayashi T."/>
            <person name="Sahin N."/>
            <person name="Tani A."/>
        </authorList>
    </citation>
    <scope>NUCLEOTIDE SEQUENCE</scope>
    <source>
        <strain evidence="3">DSM 19015</strain>
    </source>
</reference>
<name>A0ABQ4RVN2_9HYPH</name>
<keyword evidence="2" id="KW-0472">Membrane</keyword>
<keyword evidence="2" id="KW-0812">Transmembrane</keyword>
<evidence type="ECO:0008006" key="5">
    <source>
        <dbReference type="Google" id="ProtNLM"/>
    </source>
</evidence>
<dbReference type="PANTHER" id="PTHR30097:SF4">
    <property type="entry name" value="SLR6042 PROTEIN"/>
    <property type="match status" value="1"/>
</dbReference>
<sequence length="716" mass="77596">MTGIPFLPGPGAAAIGPQPLPPLREDLRLVAGAPSSTGEPTWLIYDPLGHRYHELTDTGLAVLKAWRPGETAEALQAAASAALGQPVSREDVNLVVKFADETGLVVEPNGGWQALARRLERGRQGWAGWLLHNYLFIRIPLLQPQSFLESTLPAARRLAGPTALWVVAVAGLLGLYLVSREWDAFSSTFLHFLSPEGMAGYLLALLVVKVLHELGHAYTAVHHGARVPTMGVALMVLMPVLYTDTTDSWRLRDRRARLAIDGAGIAVELAVAAFATLAWALLPEGTLRSAAFFMATAGWTVSLAVNLNPFMRFDGYYIACDLTGISNLQPRAFALSRWALRETLFGLGDPCPEIWDRRTRQLVVAYGFAVWLYRLVLFTGIAVMVYAVTFKVLGLLLFVVEIGWFVVKPVWTELVFWWRNRGRVRLTTRSACVLGGLLVLAVALVAPISRHVEFAAVIEPARSEHLTAHAPARIVALAVRPGDRVEAGQVLARLEAPLLEQEVARARAHLALVELKWARRAADAADRQSSQILDRERHALREKLGGLDRQRQDLVLAAPFGGIVATLASDLHENRWVGRGEDLGTLVSEGQVQVRGLLPEAALSRLKAGAAGRFTPDDLLTPSLPVQLASISEAAVAAVEIPYLASTHGGGVAVREDKSLGAVPVEAHYTLLLQPTSGPVPHGVLRGTVTLEGRADSFLGRVLRRAIAVLVRESGV</sequence>
<dbReference type="Gene3D" id="2.40.50.100">
    <property type="match status" value="1"/>
</dbReference>
<proteinExistence type="predicted"/>
<gene>
    <name evidence="3" type="ORF">OCOJLMKI_2052</name>
</gene>
<keyword evidence="4" id="KW-1185">Reference proteome</keyword>
<evidence type="ECO:0000256" key="2">
    <source>
        <dbReference type="SAM" id="Phobius"/>
    </source>
</evidence>
<organism evidence="3 4">
    <name type="scientific">Methylobacterium iners</name>
    <dbReference type="NCBI Taxonomy" id="418707"/>
    <lineage>
        <taxon>Bacteria</taxon>
        <taxon>Pseudomonadati</taxon>
        <taxon>Pseudomonadota</taxon>
        <taxon>Alphaproteobacteria</taxon>
        <taxon>Hyphomicrobiales</taxon>
        <taxon>Methylobacteriaceae</taxon>
        <taxon>Methylobacterium</taxon>
    </lineage>
</organism>
<dbReference type="Proteomes" id="UP001055125">
    <property type="component" value="Unassembled WGS sequence"/>
</dbReference>
<feature type="transmembrane region" description="Helical" evidence="2">
    <location>
        <begin position="363"/>
        <end position="387"/>
    </location>
</feature>
<feature type="transmembrane region" description="Helical" evidence="2">
    <location>
        <begin position="430"/>
        <end position="448"/>
    </location>
</feature>
<reference evidence="3" key="2">
    <citation type="submission" date="2021-08" db="EMBL/GenBank/DDBJ databases">
        <authorList>
            <person name="Tani A."/>
            <person name="Ola A."/>
            <person name="Ogura Y."/>
            <person name="Katsura K."/>
            <person name="Hayashi T."/>
        </authorList>
    </citation>
    <scope>NUCLEOTIDE SEQUENCE</scope>
    <source>
        <strain evidence="3">DSM 19015</strain>
    </source>
</reference>
<evidence type="ECO:0000313" key="4">
    <source>
        <dbReference type="Proteomes" id="UP001055125"/>
    </source>
</evidence>
<dbReference type="RefSeq" id="WP_238244009.1">
    <property type="nucleotide sequence ID" value="NZ_BPQP01000030.1"/>
</dbReference>
<feature type="transmembrane region" description="Helical" evidence="2">
    <location>
        <begin position="223"/>
        <end position="242"/>
    </location>
</feature>
<protein>
    <recommendedName>
        <fullName evidence="5">Peptidase M50</fullName>
    </recommendedName>
</protein>
<dbReference type="EMBL" id="BPQP01000030">
    <property type="protein sequence ID" value="GJD94846.1"/>
    <property type="molecule type" value="Genomic_DNA"/>
</dbReference>
<keyword evidence="1" id="KW-0813">Transport</keyword>
<dbReference type="SUPFAM" id="SSF111369">
    <property type="entry name" value="HlyD-like secretion proteins"/>
    <property type="match status" value="1"/>
</dbReference>
<feature type="transmembrane region" description="Helical" evidence="2">
    <location>
        <begin position="162"/>
        <end position="178"/>
    </location>
</feature>
<feature type="transmembrane region" description="Helical" evidence="2">
    <location>
        <begin position="288"/>
        <end position="307"/>
    </location>
</feature>